<gene>
    <name evidence="1" type="ORF">HPB47_000550</name>
</gene>
<reference evidence="1 2" key="1">
    <citation type="journal article" date="2020" name="Cell">
        <title>Large-Scale Comparative Analyses of Tick Genomes Elucidate Their Genetic Diversity and Vector Capacities.</title>
        <authorList>
            <consortium name="Tick Genome and Microbiome Consortium (TIGMIC)"/>
            <person name="Jia N."/>
            <person name="Wang J."/>
            <person name="Shi W."/>
            <person name="Du L."/>
            <person name="Sun Y."/>
            <person name="Zhan W."/>
            <person name="Jiang J.F."/>
            <person name="Wang Q."/>
            <person name="Zhang B."/>
            <person name="Ji P."/>
            <person name="Bell-Sakyi L."/>
            <person name="Cui X.M."/>
            <person name="Yuan T.T."/>
            <person name="Jiang B.G."/>
            <person name="Yang W.F."/>
            <person name="Lam T.T."/>
            <person name="Chang Q.C."/>
            <person name="Ding S.J."/>
            <person name="Wang X.J."/>
            <person name="Zhu J.G."/>
            <person name="Ruan X.D."/>
            <person name="Zhao L."/>
            <person name="Wei J.T."/>
            <person name="Ye R.Z."/>
            <person name="Que T.C."/>
            <person name="Du C.H."/>
            <person name="Zhou Y.H."/>
            <person name="Cheng J.X."/>
            <person name="Dai P.F."/>
            <person name="Guo W.B."/>
            <person name="Han X.H."/>
            <person name="Huang E.J."/>
            <person name="Li L.F."/>
            <person name="Wei W."/>
            <person name="Gao Y.C."/>
            <person name="Liu J.Z."/>
            <person name="Shao H.Z."/>
            <person name="Wang X."/>
            <person name="Wang C.C."/>
            <person name="Yang T.C."/>
            <person name="Huo Q.B."/>
            <person name="Li W."/>
            <person name="Chen H.Y."/>
            <person name="Chen S.E."/>
            <person name="Zhou L.G."/>
            <person name="Ni X.B."/>
            <person name="Tian J.H."/>
            <person name="Sheng Y."/>
            <person name="Liu T."/>
            <person name="Pan Y.S."/>
            <person name="Xia L.Y."/>
            <person name="Li J."/>
            <person name="Zhao F."/>
            <person name="Cao W.C."/>
        </authorList>
    </citation>
    <scope>NUCLEOTIDE SEQUENCE [LARGE SCALE GENOMIC DNA]</scope>
    <source>
        <strain evidence="1">Iper-2018</strain>
    </source>
</reference>
<feature type="non-terminal residue" evidence="1">
    <location>
        <position position="1"/>
    </location>
</feature>
<evidence type="ECO:0000313" key="2">
    <source>
        <dbReference type="Proteomes" id="UP000805193"/>
    </source>
</evidence>
<sequence length="887" mass="97868">DVTISATMSGGTEADQPGQELQPMPHCPPLSTDKEDLGGSMLCIHEELNQLSTEQQSPVTACGVPLGVVSLPPVRSPSDQSLTDRRPHSAKEFDVAYREGATRASPGGWFDGLLGCLRPVWSILNTASADERKGQGDSWEIPFESINNFKFVGSGAQGVVFLGQLGDECVAVKKVTDKSETDIKHLRKLNHPNIVAFRGVCTQPPSYCIVMEYCPYGQLYDALKNGRVIPPATVVEWSKHIASGMNYLHSRNIIHRDLKSPNILISYNDVLKISDFGTSRQWNERSTKMSFAGTVAWMAPEVIRNEPCSEKVDIWSYGVVMWELLSCETPYKDVDSNAIIWGVGSNSLHLPIPTTCPDGFRLLMKQCWSAKPRNRPSFRQILMHLDLAAVEILSTPKDTYFRTQATWKEEIREYMQNIKQDGLPCKEELFQRWREELRHAQDMRLHYERKLERTNNLYIELTACMLQVEQRELEVIRKEASLAIGSDHRAYKKRFERPLLLAQERFSKKRLYRLPPEPLSPNTESQQKTADAPAAAVPDPQAVSSSPSSKARTRRVMHRRSGSGGYGSMASRPMLVNSETQTEDLDAFSDTDPASSPSVSSPPPVLPEAIAAATGSDHDNSNVVTNARTPGSDGSFGFSDTPLSPGNRALSPEDLNSNRPSTTCQSNVEPLRRPEAPVVERTSPRAASLQRKRAMSDESPTRVAPPSVGVQRRNMRNATKGKVHSVEDFSTSEEEGEVDDDYSAHKGLSQMRQAVSGQSISTLSSEGNLSEEEGNTSECSSSHHTPSELLSSLSNPDILGSGDLTSTAMHDVSRQHGLASPAASNVVLRDKVALERLKRNPMPTINDIYSSPSHSHSSSSDSEDRPHRAAASGRPRTTRGNTETTVW</sequence>
<protein>
    <submittedName>
        <fullName evidence="1">Uncharacterized protein</fullName>
    </submittedName>
</protein>
<organism evidence="1 2">
    <name type="scientific">Ixodes persulcatus</name>
    <name type="common">Taiga tick</name>
    <dbReference type="NCBI Taxonomy" id="34615"/>
    <lineage>
        <taxon>Eukaryota</taxon>
        <taxon>Metazoa</taxon>
        <taxon>Ecdysozoa</taxon>
        <taxon>Arthropoda</taxon>
        <taxon>Chelicerata</taxon>
        <taxon>Arachnida</taxon>
        <taxon>Acari</taxon>
        <taxon>Parasitiformes</taxon>
        <taxon>Ixodida</taxon>
        <taxon>Ixodoidea</taxon>
        <taxon>Ixodidae</taxon>
        <taxon>Ixodinae</taxon>
        <taxon>Ixodes</taxon>
    </lineage>
</organism>
<dbReference type="Proteomes" id="UP000805193">
    <property type="component" value="Unassembled WGS sequence"/>
</dbReference>
<proteinExistence type="predicted"/>
<keyword evidence="2" id="KW-1185">Reference proteome</keyword>
<dbReference type="EMBL" id="JABSTQ010010065">
    <property type="protein sequence ID" value="KAG0423683.1"/>
    <property type="molecule type" value="Genomic_DNA"/>
</dbReference>
<evidence type="ECO:0000313" key="1">
    <source>
        <dbReference type="EMBL" id="KAG0423683.1"/>
    </source>
</evidence>
<comment type="caution">
    <text evidence="1">The sequence shown here is derived from an EMBL/GenBank/DDBJ whole genome shotgun (WGS) entry which is preliminary data.</text>
</comment>
<accession>A0AC60PTE0</accession>
<name>A0AC60PTE0_IXOPE</name>